<keyword evidence="3" id="KW-1185">Reference proteome</keyword>
<sequence>MNKKTEKKRSSRDVAYQRNDEDIMDRKKSNELLLKEAYLERSLIKTIRKRQLQLSGRIYRHEGLEYLAITGKIEGKRSKGRRRITCIESLKSWVIGKGSNNNFIKITENRFDGGT</sequence>
<proteinExistence type="predicted"/>
<protein>
    <submittedName>
        <fullName evidence="2">Uncharacterized protein</fullName>
    </submittedName>
</protein>
<evidence type="ECO:0000313" key="2">
    <source>
        <dbReference type="EMBL" id="GFO12041.1"/>
    </source>
</evidence>
<comment type="caution">
    <text evidence="2">The sequence shown here is derived from an EMBL/GenBank/DDBJ whole genome shotgun (WGS) entry which is preliminary data.</text>
</comment>
<dbReference type="EMBL" id="BLXT01004369">
    <property type="protein sequence ID" value="GFO12041.1"/>
    <property type="molecule type" value="Genomic_DNA"/>
</dbReference>
<feature type="region of interest" description="Disordered" evidence="1">
    <location>
        <begin position="1"/>
        <end position="21"/>
    </location>
</feature>
<accession>A0AAV4ALH8</accession>
<dbReference type="AlphaFoldDB" id="A0AAV4ALH8"/>
<evidence type="ECO:0000313" key="3">
    <source>
        <dbReference type="Proteomes" id="UP000735302"/>
    </source>
</evidence>
<feature type="compositionally biased region" description="Basic residues" evidence="1">
    <location>
        <begin position="1"/>
        <end position="10"/>
    </location>
</feature>
<gene>
    <name evidence="2" type="ORF">PoB_003854600</name>
</gene>
<name>A0AAV4ALH8_9GAST</name>
<reference evidence="2 3" key="1">
    <citation type="journal article" date="2021" name="Elife">
        <title>Chloroplast acquisition without the gene transfer in kleptoplastic sea slugs, Plakobranchus ocellatus.</title>
        <authorList>
            <person name="Maeda T."/>
            <person name="Takahashi S."/>
            <person name="Yoshida T."/>
            <person name="Shimamura S."/>
            <person name="Takaki Y."/>
            <person name="Nagai Y."/>
            <person name="Toyoda A."/>
            <person name="Suzuki Y."/>
            <person name="Arimoto A."/>
            <person name="Ishii H."/>
            <person name="Satoh N."/>
            <person name="Nishiyama T."/>
            <person name="Hasebe M."/>
            <person name="Maruyama T."/>
            <person name="Minagawa J."/>
            <person name="Obokata J."/>
            <person name="Shigenobu S."/>
        </authorList>
    </citation>
    <scope>NUCLEOTIDE SEQUENCE [LARGE SCALE GENOMIC DNA]</scope>
</reference>
<dbReference type="Proteomes" id="UP000735302">
    <property type="component" value="Unassembled WGS sequence"/>
</dbReference>
<evidence type="ECO:0000256" key="1">
    <source>
        <dbReference type="SAM" id="MobiDB-lite"/>
    </source>
</evidence>
<organism evidence="2 3">
    <name type="scientific">Plakobranchus ocellatus</name>
    <dbReference type="NCBI Taxonomy" id="259542"/>
    <lineage>
        <taxon>Eukaryota</taxon>
        <taxon>Metazoa</taxon>
        <taxon>Spiralia</taxon>
        <taxon>Lophotrochozoa</taxon>
        <taxon>Mollusca</taxon>
        <taxon>Gastropoda</taxon>
        <taxon>Heterobranchia</taxon>
        <taxon>Euthyneura</taxon>
        <taxon>Panpulmonata</taxon>
        <taxon>Sacoglossa</taxon>
        <taxon>Placobranchoidea</taxon>
        <taxon>Plakobranchidae</taxon>
        <taxon>Plakobranchus</taxon>
    </lineage>
</organism>